<evidence type="ECO:0000256" key="6">
    <source>
        <dbReference type="ARBA" id="ARBA00023034"/>
    </source>
</evidence>
<keyword evidence="6" id="KW-0333">Golgi apparatus</keyword>
<keyword evidence="5 10" id="KW-1133">Transmembrane helix</keyword>
<accession>A0A7R9ZTX8</accession>
<keyword evidence="2" id="KW-0813">Transport</keyword>
<dbReference type="InterPro" id="IPR039899">
    <property type="entry name" value="BET1_SNARE"/>
</dbReference>
<keyword evidence="7 10" id="KW-0472">Membrane</keyword>
<feature type="region of interest" description="Disordered" evidence="9">
    <location>
        <begin position="1"/>
        <end position="79"/>
    </location>
</feature>
<feature type="compositionally biased region" description="Low complexity" evidence="9">
    <location>
        <begin position="38"/>
        <end position="66"/>
    </location>
</feature>
<dbReference type="SMART" id="SM00397">
    <property type="entry name" value="t_SNARE"/>
    <property type="match status" value="1"/>
</dbReference>
<protein>
    <recommendedName>
        <fullName evidence="11">t-SNARE coiled-coil homology domain-containing protein</fullName>
    </recommendedName>
</protein>
<evidence type="ECO:0000256" key="9">
    <source>
        <dbReference type="SAM" id="MobiDB-lite"/>
    </source>
</evidence>
<evidence type="ECO:0000256" key="2">
    <source>
        <dbReference type="ARBA" id="ARBA00022448"/>
    </source>
</evidence>
<dbReference type="SUPFAM" id="SSF58038">
    <property type="entry name" value="SNARE fusion complex"/>
    <property type="match status" value="1"/>
</dbReference>
<evidence type="ECO:0000256" key="10">
    <source>
        <dbReference type="SAM" id="Phobius"/>
    </source>
</evidence>
<keyword evidence="3 10" id="KW-0812">Transmembrane</keyword>
<comment type="subcellular location">
    <subcellularLocation>
        <location evidence="8">Endomembrane system</location>
        <topology evidence="8">Single-pass type IV membrane protein</topology>
    </subcellularLocation>
    <subcellularLocation>
        <location evidence="1">Golgi apparatus membrane</location>
    </subcellularLocation>
</comment>
<gene>
    <name evidence="12" type="ORF">CAUS1442_LOCUS15415</name>
</gene>
<evidence type="ECO:0000256" key="3">
    <source>
        <dbReference type="ARBA" id="ARBA00022692"/>
    </source>
</evidence>
<keyword evidence="4" id="KW-0653">Protein transport</keyword>
<dbReference type="InterPro" id="IPR000727">
    <property type="entry name" value="T_SNARE_dom"/>
</dbReference>
<dbReference type="EMBL" id="HBEF01024882">
    <property type="protein sequence ID" value="CAD8343280.1"/>
    <property type="molecule type" value="Transcribed_RNA"/>
</dbReference>
<dbReference type="PROSITE" id="PS50192">
    <property type="entry name" value="T_SNARE"/>
    <property type="match status" value="1"/>
</dbReference>
<evidence type="ECO:0000256" key="7">
    <source>
        <dbReference type="ARBA" id="ARBA00023136"/>
    </source>
</evidence>
<evidence type="ECO:0000256" key="5">
    <source>
        <dbReference type="ARBA" id="ARBA00022989"/>
    </source>
</evidence>
<dbReference type="PANTHER" id="PTHR12791">
    <property type="entry name" value="GOLGI SNARE BET1-RELATED"/>
    <property type="match status" value="1"/>
</dbReference>
<dbReference type="GO" id="GO:0000139">
    <property type="term" value="C:Golgi membrane"/>
    <property type="evidence" value="ECO:0007669"/>
    <property type="project" value="UniProtKB-SubCell"/>
</dbReference>
<feature type="transmembrane region" description="Helical" evidence="10">
    <location>
        <begin position="152"/>
        <end position="170"/>
    </location>
</feature>
<evidence type="ECO:0000256" key="4">
    <source>
        <dbReference type="ARBA" id="ARBA00022927"/>
    </source>
</evidence>
<dbReference type="GO" id="GO:0015031">
    <property type="term" value="P:protein transport"/>
    <property type="evidence" value="ECO:0007669"/>
    <property type="project" value="UniProtKB-KW"/>
</dbReference>
<reference evidence="12" key="1">
    <citation type="submission" date="2021-01" db="EMBL/GenBank/DDBJ databases">
        <authorList>
            <person name="Corre E."/>
            <person name="Pelletier E."/>
            <person name="Niang G."/>
            <person name="Scheremetjew M."/>
            <person name="Finn R."/>
            <person name="Kale V."/>
            <person name="Holt S."/>
            <person name="Cochrane G."/>
            <person name="Meng A."/>
            <person name="Brown T."/>
            <person name="Cohen L."/>
        </authorList>
    </citation>
    <scope>NUCLEOTIDE SEQUENCE</scope>
    <source>
        <strain evidence="12">CCMP3328</strain>
    </source>
</reference>
<organism evidence="12">
    <name type="scientific">Craspedostauros australis</name>
    <dbReference type="NCBI Taxonomy" id="1486917"/>
    <lineage>
        <taxon>Eukaryota</taxon>
        <taxon>Sar</taxon>
        <taxon>Stramenopiles</taxon>
        <taxon>Ochrophyta</taxon>
        <taxon>Bacillariophyta</taxon>
        <taxon>Bacillariophyceae</taxon>
        <taxon>Bacillariophycidae</taxon>
        <taxon>Naviculales</taxon>
        <taxon>Naviculaceae</taxon>
        <taxon>Craspedostauros</taxon>
    </lineage>
</organism>
<sequence length="178" mass="19037">MSSLSSPTPMHQRKATTNSGNSVGTSNSRSGHFGRGTSGSNNNNNGTNGSKAGSMYSRSGSGSYNRGDVEGGGRYNDTNANILEQQNNDRISELGDQVARLKGLTIDIGNEVREQNSLLDSMGEGFMNTRDMLAGSLQRIGTMLETTGGKHMCYMVTFAVLAIIFLYWVMTFKGKTGA</sequence>
<proteinExistence type="predicted"/>
<dbReference type="Gene3D" id="1.20.5.110">
    <property type="match status" value="1"/>
</dbReference>
<evidence type="ECO:0000313" key="12">
    <source>
        <dbReference type="EMBL" id="CAD8343280.1"/>
    </source>
</evidence>
<dbReference type="CDD" id="cd15853">
    <property type="entry name" value="SNARE_Bet1"/>
    <property type="match status" value="1"/>
</dbReference>
<dbReference type="AlphaFoldDB" id="A0A7R9ZTX8"/>
<name>A0A7R9ZTX8_9STRA</name>
<feature type="domain" description="T-SNARE coiled-coil homology" evidence="11">
    <location>
        <begin position="81"/>
        <end position="143"/>
    </location>
</feature>
<feature type="compositionally biased region" description="Low complexity" evidence="9">
    <location>
        <begin position="16"/>
        <end position="31"/>
    </location>
</feature>
<evidence type="ECO:0000256" key="8">
    <source>
        <dbReference type="ARBA" id="ARBA00046280"/>
    </source>
</evidence>
<evidence type="ECO:0000256" key="1">
    <source>
        <dbReference type="ARBA" id="ARBA00004394"/>
    </source>
</evidence>
<evidence type="ECO:0000259" key="11">
    <source>
        <dbReference type="PROSITE" id="PS50192"/>
    </source>
</evidence>